<feature type="transmembrane region" description="Helical" evidence="1">
    <location>
        <begin position="6"/>
        <end position="27"/>
    </location>
</feature>
<evidence type="ECO:0008006" key="4">
    <source>
        <dbReference type="Google" id="ProtNLM"/>
    </source>
</evidence>
<reference evidence="2" key="1">
    <citation type="submission" date="2023-04" db="EMBL/GenBank/DDBJ databases">
        <title>Assessment of the microbiological origin of a defect in Grana Padano cheese.</title>
        <authorList>
            <person name="Zago M."/>
            <person name="Rossetti L."/>
            <person name="Bonvini B."/>
            <person name="Carminati D."/>
            <person name="Giraffa G."/>
        </authorList>
    </citation>
    <scope>NUCLEOTIDE SEQUENCE</scope>
    <source>
        <strain evidence="2">4990</strain>
    </source>
</reference>
<accession>A0AAE4FJY4</accession>
<keyword evidence="1" id="KW-0812">Transmembrane</keyword>
<sequence length="117" mass="14373">MKGMIIRMTFLSLAIFIGILILAMWICKNNYKNRKYELINNLKDFNKYIEDYYHSMDQYKKEKFISLLNASWKENFISILEHRFYYDNNVWSIQQQIAKQEELFSELKKFNENITNF</sequence>
<comment type="caution">
    <text evidence="2">The sequence shown here is derived from an EMBL/GenBank/DDBJ whole genome shotgun (WGS) entry which is preliminary data.</text>
</comment>
<proteinExistence type="predicted"/>
<name>A0AAE4FJY4_CLOSG</name>
<dbReference type="AlphaFoldDB" id="A0AAE4FJY4"/>
<keyword evidence="1" id="KW-0472">Membrane</keyword>
<keyword evidence="1" id="KW-1133">Transmembrane helix</keyword>
<dbReference type="EMBL" id="JARUIS010000010">
    <property type="protein sequence ID" value="MDS1003570.1"/>
    <property type="molecule type" value="Genomic_DNA"/>
</dbReference>
<gene>
    <name evidence="2" type="ORF">P9J83_08680</name>
</gene>
<evidence type="ECO:0000313" key="3">
    <source>
        <dbReference type="Proteomes" id="UP001182303"/>
    </source>
</evidence>
<evidence type="ECO:0000313" key="2">
    <source>
        <dbReference type="EMBL" id="MDS1003570.1"/>
    </source>
</evidence>
<protein>
    <recommendedName>
        <fullName evidence="4">DUF4363 family protein</fullName>
    </recommendedName>
</protein>
<organism evidence="2 3">
    <name type="scientific">Clostridium sporogenes</name>
    <dbReference type="NCBI Taxonomy" id="1509"/>
    <lineage>
        <taxon>Bacteria</taxon>
        <taxon>Bacillati</taxon>
        <taxon>Bacillota</taxon>
        <taxon>Clostridia</taxon>
        <taxon>Eubacteriales</taxon>
        <taxon>Clostridiaceae</taxon>
        <taxon>Clostridium</taxon>
    </lineage>
</organism>
<evidence type="ECO:0000256" key="1">
    <source>
        <dbReference type="SAM" id="Phobius"/>
    </source>
</evidence>
<dbReference type="Proteomes" id="UP001182303">
    <property type="component" value="Unassembled WGS sequence"/>
</dbReference>